<name>A0A1I7YIR3_9BILA</name>
<protein>
    <submittedName>
        <fullName evidence="3">TPPII domain-containing protein</fullName>
    </submittedName>
</protein>
<sequence length="191" mass="21766">MATSFMHRLEIENTLDRYEEVTPAISLKEVAVPLKPADVQLNPLGPRDLVMNSTQIYQLLLTYNFTIAEKKTVDCLFEVPTLSTMLYENPIDNILVMIYTKDKKYMGAVSSFPARYPIKLGKGEYLARLQIRHESDSVLDRFRDLTLHFRQKLPQGIALNCYTQPSHAILEGAAAKNRLEGQPLPFRYSSA</sequence>
<keyword evidence="2" id="KW-1185">Reference proteome</keyword>
<dbReference type="AlphaFoldDB" id="A0A1I7YIR3"/>
<reference evidence="3" key="1">
    <citation type="submission" date="2016-11" db="UniProtKB">
        <authorList>
            <consortium name="WormBaseParasite"/>
        </authorList>
    </citation>
    <scope>IDENTIFICATION</scope>
</reference>
<proteinExistence type="predicted"/>
<dbReference type="InterPro" id="IPR022229">
    <property type="entry name" value="TPPII_Ig-like-2"/>
</dbReference>
<evidence type="ECO:0000313" key="3">
    <source>
        <dbReference type="WBParaSite" id="L893_g16715.t1"/>
    </source>
</evidence>
<dbReference type="WBParaSite" id="L893_g16715.t1">
    <property type="protein sequence ID" value="L893_g16715.t1"/>
    <property type="gene ID" value="L893_g16715"/>
</dbReference>
<feature type="domain" description="Tripeptidyl peptidase II second Ig-like" evidence="1">
    <location>
        <begin position="17"/>
        <end position="176"/>
    </location>
</feature>
<accession>A0A1I7YIR3</accession>
<evidence type="ECO:0000259" key="1">
    <source>
        <dbReference type="Pfam" id="PF12580"/>
    </source>
</evidence>
<dbReference type="Proteomes" id="UP000095287">
    <property type="component" value="Unplaced"/>
</dbReference>
<organism evidence="2 3">
    <name type="scientific">Steinernema glaseri</name>
    <dbReference type="NCBI Taxonomy" id="37863"/>
    <lineage>
        <taxon>Eukaryota</taxon>
        <taxon>Metazoa</taxon>
        <taxon>Ecdysozoa</taxon>
        <taxon>Nematoda</taxon>
        <taxon>Chromadorea</taxon>
        <taxon>Rhabditida</taxon>
        <taxon>Tylenchina</taxon>
        <taxon>Panagrolaimomorpha</taxon>
        <taxon>Strongyloidoidea</taxon>
        <taxon>Steinernematidae</taxon>
        <taxon>Steinernema</taxon>
    </lineage>
</organism>
<dbReference type="Pfam" id="PF12580">
    <property type="entry name" value="TPPII"/>
    <property type="match status" value="1"/>
</dbReference>
<evidence type="ECO:0000313" key="2">
    <source>
        <dbReference type="Proteomes" id="UP000095287"/>
    </source>
</evidence>